<keyword evidence="1" id="KW-1133">Transmembrane helix</keyword>
<feature type="transmembrane region" description="Helical" evidence="1">
    <location>
        <begin position="90"/>
        <end position="109"/>
    </location>
</feature>
<comment type="caution">
    <text evidence="2">The sequence shown here is derived from an EMBL/GenBank/DDBJ whole genome shotgun (WGS) entry which is preliminary data.</text>
</comment>
<sequence length="146" mass="15557">MASETIQLEVVMSTTAQSTVGILLITVPLVVWGGYSLLYFLTRATPGYLDNPMRRSMFTAGHAHAGVLVLFALVTVPYVALAGLGEPWSTVVRLMLVAPPILMPLGFFLSVASPRAKRPNALLWLVYLGAASLFAATLTLGIGLLV</sequence>
<reference evidence="3" key="1">
    <citation type="journal article" date="2019" name="Int. J. Syst. Evol. Microbiol.">
        <title>The Global Catalogue of Microorganisms (GCM) 10K type strain sequencing project: providing services to taxonomists for standard genome sequencing and annotation.</title>
        <authorList>
            <consortium name="The Broad Institute Genomics Platform"/>
            <consortium name="The Broad Institute Genome Sequencing Center for Infectious Disease"/>
            <person name="Wu L."/>
            <person name="Ma J."/>
        </authorList>
    </citation>
    <scope>NUCLEOTIDE SEQUENCE [LARGE SCALE GENOMIC DNA]</scope>
    <source>
        <strain evidence="3">JCM 17137</strain>
    </source>
</reference>
<feature type="transmembrane region" description="Helical" evidence="1">
    <location>
        <begin position="20"/>
        <end position="42"/>
    </location>
</feature>
<dbReference type="Proteomes" id="UP001500908">
    <property type="component" value="Unassembled WGS sequence"/>
</dbReference>
<accession>A0ABP7F6A5</accession>
<evidence type="ECO:0000256" key="1">
    <source>
        <dbReference type="SAM" id="Phobius"/>
    </source>
</evidence>
<evidence type="ECO:0000313" key="2">
    <source>
        <dbReference type="EMBL" id="GAA3729115.1"/>
    </source>
</evidence>
<organism evidence="2 3">
    <name type="scientific">Salinactinospora qingdaonensis</name>
    <dbReference type="NCBI Taxonomy" id="702744"/>
    <lineage>
        <taxon>Bacteria</taxon>
        <taxon>Bacillati</taxon>
        <taxon>Actinomycetota</taxon>
        <taxon>Actinomycetes</taxon>
        <taxon>Streptosporangiales</taxon>
        <taxon>Nocardiopsidaceae</taxon>
        <taxon>Salinactinospora</taxon>
    </lineage>
</organism>
<keyword evidence="1" id="KW-0812">Transmembrane</keyword>
<feature type="transmembrane region" description="Helical" evidence="1">
    <location>
        <begin position="63"/>
        <end position="84"/>
    </location>
</feature>
<protein>
    <submittedName>
        <fullName evidence="2">Uncharacterized protein</fullName>
    </submittedName>
</protein>
<keyword evidence="1" id="KW-0472">Membrane</keyword>
<proteinExistence type="predicted"/>
<dbReference type="EMBL" id="BAABDD010000002">
    <property type="protein sequence ID" value="GAA3729115.1"/>
    <property type="molecule type" value="Genomic_DNA"/>
</dbReference>
<gene>
    <name evidence="2" type="ORF">GCM10022402_07280</name>
</gene>
<name>A0ABP7F6A5_9ACTN</name>
<feature type="transmembrane region" description="Helical" evidence="1">
    <location>
        <begin position="121"/>
        <end position="145"/>
    </location>
</feature>
<evidence type="ECO:0000313" key="3">
    <source>
        <dbReference type="Proteomes" id="UP001500908"/>
    </source>
</evidence>
<keyword evidence="3" id="KW-1185">Reference proteome</keyword>